<feature type="transmembrane region" description="Helical" evidence="1">
    <location>
        <begin position="329"/>
        <end position="354"/>
    </location>
</feature>
<keyword evidence="1" id="KW-0472">Membrane</keyword>
<feature type="transmembrane region" description="Helical" evidence="1">
    <location>
        <begin position="212"/>
        <end position="229"/>
    </location>
</feature>
<dbReference type="InterPro" id="IPR010266">
    <property type="entry name" value="NnrS"/>
</dbReference>
<feature type="transmembrane region" description="Helical" evidence="1">
    <location>
        <begin position="188"/>
        <end position="206"/>
    </location>
</feature>
<keyword evidence="1" id="KW-0812">Transmembrane</keyword>
<protein>
    <submittedName>
        <fullName evidence="2">Uncharacterized protein involved in response to NO</fullName>
    </submittedName>
</protein>
<dbReference type="AlphaFoldDB" id="A0A1M6LLY5"/>
<reference evidence="3" key="1">
    <citation type="submission" date="2016-11" db="EMBL/GenBank/DDBJ databases">
        <authorList>
            <person name="Varghese N."/>
            <person name="Submissions S."/>
        </authorList>
    </citation>
    <scope>NUCLEOTIDE SEQUENCE [LARGE SCALE GENOMIC DNA]</scope>
    <source>
        <strain evidence="3">DSM 100564</strain>
    </source>
</reference>
<gene>
    <name evidence="2" type="ORF">SAMN05444000_11243</name>
</gene>
<feature type="transmembrane region" description="Helical" evidence="1">
    <location>
        <begin position="307"/>
        <end position="323"/>
    </location>
</feature>
<keyword evidence="1" id="KW-1133">Transmembrane helix</keyword>
<dbReference type="Pfam" id="PF05940">
    <property type="entry name" value="NnrS"/>
    <property type="match status" value="1"/>
</dbReference>
<feature type="transmembrane region" description="Helical" evidence="1">
    <location>
        <begin position="146"/>
        <end position="167"/>
    </location>
</feature>
<sequence length="364" mass="39518">MFPLAALWAALCVALWQWQANLNLPFDLTLDWHIHEMTFGFAGAALAGYLLTACPSWTGRAPPSGWPLMVLAFLWIATRVALVALWLPFGAITSVAFFWGVALLLWGETRKSGKPGRPGFILFCLAAGIGSAFWITGLYNNALPMWAPYVPVIGFSLLLIVVGGQILPAFLSRAAIWRGRKPAEEPDWLGPVALLSIVMATLILLTEHAATAGGFLRFAALALIARMAFWSLRSALRDRLLAMLTLAYLWLPLGLYLWGASLSETGPLSEPQSLHALIMGAMGGLIFAVSARSIAHRTPTGLRPRRGTIPAFALIWLATWARMVDALDLAATLWCSGWLLYALLFLPALAGPVVRPVFSGTRNS</sequence>
<organism evidence="2 3">
    <name type="scientific">Shimia gijangensis</name>
    <dbReference type="NCBI Taxonomy" id="1470563"/>
    <lineage>
        <taxon>Bacteria</taxon>
        <taxon>Pseudomonadati</taxon>
        <taxon>Pseudomonadota</taxon>
        <taxon>Alphaproteobacteria</taxon>
        <taxon>Rhodobacterales</taxon>
        <taxon>Roseobacteraceae</taxon>
    </lineage>
</organism>
<dbReference type="Proteomes" id="UP000183982">
    <property type="component" value="Unassembled WGS sequence"/>
</dbReference>
<evidence type="ECO:0000313" key="3">
    <source>
        <dbReference type="Proteomes" id="UP000183982"/>
    </source>
</evidence>
<dbReference type="EMBL" id="FQZQ01000012">
    <property type="protein sequence ID" value="SHJ72261.1"/>
    <property type="molecule type" value="Genomic_DNA"/>
</dbReference>
<keyword evidence="3" id="KW-1185">Reference proteome</keyword>
<name>A0A1M6LLY5_9RHOB</name>
<feature type="transmembrane region" description="Helical" evidence="1">
    <location>
        <begin position="241"/>
        <end position="262"/>
    </location>
</feature>
<evidence type="ECO:0000256" key="1">
    <source>
        <dbReference type="SAM" id="Phobius"/>
    </source>
</evidence>
<proteinExistence type="predicted"/>
<dbReference type="STRING" id="1470563.SAMN05444000_11243"/>
<accession>A0A1M6LLY5</accession>
<evidence type="ECO:0000313" key="2">
    <source>
        <dbReference type="EMBL" id="SHJ72261.1"/>
    </source>
</evidence>
<feature type="transmembrane region" description="Helical" evidence="1">
    <location>
        <begin position="88"/>
        <end position="107"/>
    </location>
</feature>
<feature type="transmembrane region" description="Helical" evidence="1">
    <location>
        <begin position="119"/>
        <end position="140"/>
    </location>
</feature>
<feature type="transmembrane region" description="Helical" evidence="1">
    <location>
        <begin position="274"/>
        <end position="295"/>
    </location>
</feature>
<feature type="transmembrane region" description="Helical" evidence="1">
    <location>
        <begin position="32"/>
        <end position="52"/>
    </location>
</feature>